<name>C7MC21_BRAFD</name>
<keyword evidence="2" id="KW-0812">Transmembrane</keyword>
<dbReference type="PANTHER" id="PTHR34473:SF2">
    <property type="entry name" value="UPF0699 TRANSMEMBRANE PROTEIN YDBT"/>
    <property type="match status" value="1"/>
</dbReference>
<sequence>MMSTAPETPEGADPALHVVPTGPTLPDDPSSLLGASALRPVSAKLIPARYVAASIGYVFCLLLLAGAIVAAVLTGWWWLGLTGLIPLLIIAQSLALTPRRVRAIGYHDGQEELTIASGIMFREVKTIPYGRVQSVKIDEGPVDRKYGLAKLSVSTAGEGGPVLLPGLPRDEAERLRTLLTERGIEIMAAL</sequence>
<keyword evidence="2" id="KW-0472">Membrane</keyword>
<evidence type="ECO:0000313" key="4">
    <source>
        <dbReference type="EMBL" id="ACU85128.1"/>
    </source>
</evidence>
<evidence type="ECO:0000256" key="1">
    <source>
        <dbReference type="SAM" id="MobiDB-lite"/>
    </source>
</evidence>
<keyword evidence="2" id="KW-1133">Transmembrane helix</keyword>
<dbReference type="OrthoDB" id="7364633at2"/>
<dbReference type="STRING" id="446465.Bfae_12850"/>
<accession>C7MC21</accession>
<dbReference type="PANTHER" id="PTHR34473">
    <property type="entry name" value="UPF0699 TRANSMEMBRANE PROTEIN YDBS"/>
    <property type="match status" value="1"/>
</dbReference>
<organism evidence="4 5">
    <name type="scientific">Brachybacterium faecium (strain ATCC 43885 / DSM 4810 / JCM 11609 / LMG 19847 / NBRC 14762 / NCIMB 9860 / 6-10)</name>
    <dbReference type="NCBI Taxonomy" id="446465"/>
    <lineage>
        <taxon>Bacteria</taxon>
        <taxon>Bacillati</taxon>
        <taxon>Actinomycetota</taxon>
        <taxon>Actinomycetes</taxon>
        <taxon>Micrococcales</taxon>
        <taxon>Dermabacteraceae</taxon>
        <taxon>Brachybacterium</taxon>
    </lineage>
</organism>
<dbReference type="Pfam" id="PF03703">
    <property type="entry name" value="bPH_2"/>
    <property type="match status" value="1"/>
</dbReference>
<keyword evidence="5" id="KW-1185">Reference proteome</keyword>
<evidence type="ECO:0000259" key="3">
    <source>
        <dbReference type="Pfam" id="PF03703"/>
    </source>
</evidence>
<proteinExistence type="predicted"/>
<dbReference type="PATRIC" id="fig|446465.5.peg.1285"/>
<feature type="region of interest" description="Disordered" evidence="1">
    <location>
        <begin position="1"/>
        <end position="20"/>
    </location>
</feature>
<dbReference type="AlphaFoldDB" id="C7MC21"/>
<gene>
    <name evidence="4" type="ordered locus">Bfae_12850</name>
</gene>
<feature type="transmembrane region" description="Helical" evidence="2">
    <location>
        <begin position="50"/>
        <end position="70"/>
    </location>
</feature>
<dbReference type="HOGENOM" id="CLU_104197_0_0_11"/>
<dbReference type="EMBL" id="CP001643">
    <property type="protein sequence ID" value="ACU85128.1"/>
    <property type="molecule type" value="Genomic_DNA"/>
</dbReference>
<feature type="domain" description="YdbS-like PH" evidence="3">
    <location>
        <begin position="102"/>
        <end position="178"/>
    </location>
</feature>
<reference evidence="4 5" key="1">
    <citation type="journal article" date="2009" name="Stand. Genomic Sci.">
        <title>Complete genome sequence of Brachybacterium faecium type strain (Schefferle 6-10).</title>
        <authorList>
            <person name="Lapidus A."/>
            <person name="Pukall R."/>
            <person name="Labuttii K."/>
            <person name="Copeland A."/>
            <person name="Del Rio T.G."/>
            <person name="Nolan M."/>
            <person name="Chen F."/>
            <person name="Lucas S."/>
            <person name="Tice H."/>
            <person name="Cheng J.F."/>
            <person name="Bruce D."/>
            <person name="Goodwin L."/>
            <person name="Pitluck S."/>
            <person name="Rohde M."/>
            <person name="Goker M."/>
            <person name="Pati A."/>
            <person name="Ivanova N."/>
            <person name="Mavrommatis K."/>
            <person name="Chen A."/>
            <person name="Palaniappan K."/>
            <person name="D'haeseleer P."/>
            <person name="Chain P."/>
            <person name="Bristow J."/>
            <person name="Eisen J.A."/>
            <person name="Markowitz V."/>
            <person name="Hugenholtz P."/>
            <person name="Kyrpides N.C."/>
            <person name="Klenk H.P."/>
        </authorList>
    </citation>
    <scope>NUCLEOTIDE SEQUENCE [LARGE SCALE GENOMIC DNA]</scope>
    <source>
        <strain evidence="5">ATCC 43885 / DSM 4810 / JCM 11609 / LMG 19847 / NBRC 14762 / NCIMB 9860 / 6-10</strain>
    </source>
</reference>
<dbReference type="eggNOG" id="COG3402">
    <property type="taxonomic scope" value="Bacteria"/>
</dbReference>
<dbReference type="Proteomes" id="UP000001919">
    <property type="component" value="Chromosome"/>
</dbReference>
<feature type="transmembrane region" description="Helical" evidence="2">
    <location>
        <begin position="76"/>
        <end position="96"/>
    </location>
</feature>
<dbReference type="InterPro" id="IPR005182">
    <property type="entry name" value="YdbS-like_PH"/>
</dbReference>
<dbReference type="KEGG" id="bfa:Bfae_12850"/>
<protein>
    <submittedName>
        <fullName evidence="4">Uncharacterized conserved protein</fullName>
    </submittedName>
</protein>
<evidence type="ECO:0000313" key="5">
    <source>
        <dbReference type="Proteomes" id="UP000001919"/>
    </source>
</evidence>
<evidence type="ECO:0000256" key="2">
    <source>
        <dbReference type="SAM" id="Phobius"/>
    </source>
</evidence>